<feature type="domain" description="Type VI secretion system IcmF C-terminal" evidence="2">
    <location>
        <begin position="1054"/>
        <end position="1158"/>
    </location>
</feature>
<evidence type="ECO:0000313" key="7">
    <source>
        <dbReference type="Proteomes" id="UP000566995"/>
    </source>
</evidence>
<sequence>MKNFFKKVGAFLRRTWVWSLLLVLLLALLVWFTGPLLAVNEHKFWEEASARLLTIAVLFLAWGLFMVFASWRAMRRKKAEEESEDGQERLRCQELISDEQHELRSRFQDALRILKTSSLYRGRSERWRNELPWYLMLGPQGSGKTSLLDFSGLEFPINRIERKLTRDTSGTRYCDWYFAEHGVLVDATGRYLSQGDAEVDASGWNTLLNLLRKRRRARPLNGVVVNVPVDLLQAGDEQALETLGRQIRARLQDVHRNLHVDLPVYLVLSKADKLQGFDEFFDQLSREESDQVLGVSFRKEQNGTDVSVLRQEFEELLRRLNSQVILRMHQERNTQRRGRILDFPHQLAQIGDRLSLLVEFAFTGNRYQRASQLRGFYLTSAPHLAQQMDADTAAIGANLGMASVKLPTLREGRPRFIHHLFSRVIFPESELAGLDKRETARIHWGQRAVYAASLALLAVFGLVWSSGFSANNGRLDQVRDLGQKLAREHAALTPQDDARATLKALDTSYAASQVFPAKGDVAFNERAGLYQGEDSTPALTAAYQRELREQLLPRVARTLEGQIRANLNDRERLLGSLRAYLMLNLPERRDAGFLKGWIGADWSMRYSGDAVVQNGLGTHFARLLEQPFVYPLNEPLVAQARQVLRSESLANVVYRVLREQARSLPEYRLDQHLGPQGSLFSGTDYAIPGFYTLRGYQQYFVAQGAPMVREILRDNWVLGEGNSLSVQDLSRLMVELQQLYFRDYANLWSEAVNRVQLQPIREFDQGADQVAGLTAANSPLLQLLVEVRENTRIPGIAESTEAAGDLAGAAADAAGGKIGKVGQVAAAAAEQAQDALAKSLPDTARQALQRRFEPLHRLLDDNGGPAADLAPVMQALNGLQLQLSSLARASQPEQVAFELARGRMGGQVDALATLRSAAVRLPQPVSGWFNLLAEDSWRLVLGDAYRYLNQRYQAELYSFYFKAINQRYPFNAKSNSDVAIADFREFFKTQGIADRFFDSYLKPFVSGDPGNYRLRSVDGHSLPMSRTFLEQMGYAQAIRRSFFADNPAEPQVQFKLEPYSIDSSLSRADFRFGDQLLEYRHGPIVPVAFRWPTDADDGRTSLILEELGGRRVSLEKNTGPWSLFRLFDQMQSEYLRGRDVLMLKADLGGLRANYLVLAQRSPNPFDLGNLRSFRLPVSL</sequence>
<reference evidence="6 7" key="1">
    <citation type="submission" date="2020-08" db="EMBL/GenBank/DDBJ databases">
        <title>Functional genomics of gut bacteria from endangered species of beetles.</title>
        <authorList>
            <person name="Carlos-Shanley C."/>
        </authorList>
    </citation>
    <scope>NUCLEOTIDE SEQUENCE [LARGE SCALE GENOMIC DNA]</scope>
    <source>
        <strain evidence="6 7">S00179</strain>
    </source>
</reference>
<dbReference type="RefSeq" id="WP_184595973.1">
    <property type="nucleotide sequence ID" value="NZ_JACHLI010000033.1"/>
</dbReference>
<comment type="caution">
    <text evidence="6">The sequence shown here is derived from an EMBL/GenBank/DDBJ whole genome shotgun (WGS) entry which is preliminary data.</text>
</comment>
<evidence type="ECO:0000259" key="2">
    <source>
        <dbReference type="Pfam" id="PF06744"/>
    </source>
</evidence>
<name>A0A7W7P3F2_PSENT</name>
<feature type="domain" description="Type VI secretion system component TssM1 N-terminal" evidence="4">
    <location>
        <begin position="198"/>
        <end position="452"/>
    </location>
</feature>
<dbReference type="InterPro" id="IPR009612">
    <property type="entry name" value="IcmF-rel"/>
</dbReference>
<keyword evidence="1" id="KW-0812">Transmembrane</keyword>
<dbReference type="AlphaFoldDB" id="A0A7W7P3F2"/>
<evidence type="ECO:0000259" key="3">
    <source>
        <dbReference type="Pfam" id="PF06761"/>
    </source>
</evidence>
<dbReference type="InterPro" id="IPR017731">
    <property type="entry name" value="TssM1-like"/>
</dbReference>
<evidence type="ECO:0000256" key="1">
    <source>
        <dbReference type="SAM" id="Phobius"/>
    </source>
</evidence>
<dbReference type="Pfam" id="PF21070">
    <property type="entry name" value="IcmF_helical"/>
    <property type="match status" value="1"/>
</dbReference>
<dbReference type="InterPro" id="IPR010623">
    <property type="entry name" value="IcmF_C"/>
</dbReference>
<proteinExistence type="predicted"/>
<dbReference type="PANTHER" id="PTHR36153">
    <property type="entry name" value="INNER MEMBRANE PROTEIN-RELATED"/>
    <property type="match status" value="1"/>
</dbReference>
<dbReference type="InterPro" id="IPR053156">
    <property type="entry name" value="T6SS_TssM-like"/>
</dbReference>
<evidence type="ECO:0000259" key="4">
    <source>
        <dbReference type="Pfam" id="PF14331"/>
    </source>
</evidence>
<feature type="domain" description="IcmF-related" evidence="3">
    <location>
        <begin position="502"/>
        <end position="792"/>
    </location>
</feature>
<organism evidence="6 7">
    <name type="scientific">Pseudomonas nitroreducens</name>
    <dbReference type="NCBI Taxonomy" id="46680"/>
    <lineage>
        <taxon>Bacteria</taxon>
        <taxon>Pseudomonadati</taxon>
        <taxon>Pseudomonadota</taxon>
        <taxon>Gammaproteobacteria</taxon>
        <taxon>Pseudomonadales</taxon>
        <taxon>Pseudomonadaceae</taxon>
        <taxon>Pseudomonas</taxon>
    </lineage>
</organism>
<dbReference type="PANTHER" id="PTHR36153:SF1">
    <property type="entry name" value="TYPE VI SECRETION SYSTEM COMPONENT TSSM1"/>
    <property type="match status" value="1"/>
</dbReference>
<dbReference type="SUPFAM" id="SSF52540">
    <property type="entry name" value="P-loop containing nucleoside triphosphate hydrolases"/>
    <property type="match status" value="1"/>
</dbReference>
<feature type="domain" description="Type VI secretion system component TssM1 helical" evidence="5">
    <location>
        <begin position="947"/>
        <end position="1045"/>
    </location>
</feature>
<evidence type="ECO:0000259" key="5">
    <source>
        <dbReference type="Pfam" id="PF21070"/>
    </source>
</evidence>
<keyword evidence="1" id="KW-0472">Membrane</keyword>
<dbReference type="EMBL" id="JACHLI010000033">
    <property type="protein sequence ID" value="MBB4866933.1"/>
    <property type="molecule type" value="Genomic_DNA"/>
</dbReference>
<dbReference type="Pfam" id="PF06744">
    <property type="entry name" value="IcmF_C"/>
    <property type="match status" value="1"/>
</dbReference>
<dbReference type="InterPro" id="IPR048677">
    <property type="entry name" value="TssM1_hel"/>
</dbReference>
<feature type="transmembrane region" description="Helical" evidence="1">
    <location>
        <begin position="48"/>
        <end position="69"/>
    </location>
</feature>
<evidence type="ECO:0000313" key="6">
    <source>
        <dbReference type="EMBL" id="MBB4866933.1"/>
    </source>
</evidence>
<keyword evidence="1" id="KW-1133">Transmembrane helix</keyword>
<dbReference type="InterPro" id="IPR025743">
    <property type="entry name" value="TssM1_N"/>
</dbReference>
<dbReference type="Pfam" id="PF14331">
    <property type="entry name" value="IcmF-related_N"/>
    <property type="match status" value="1"/>
</dbReference>
<dbReference type="Pfam" id="PF06761">
    <property type="entry name" value="IcmF-related"/>
    <property type="match status" value="1"/>
</dbReference>
<protein>
    <submittedName>
        <fullName evidence="6">Type VI secretion system protein ImpL</fullName>
    </submittedName>
</protein>
<accession>A0A7W7P3F2</accession>
<feature type="transmembrane region" description="Helical" evidence="1">
    <location>
        <begin position="448"/>
        <end position="467"/>
    </location>
</feature>
<dbReference type="Proteomes" id="UP000566995">
    <property type="component" value="Unassembled WGS sequence"/>
</dbReference>
<dbReference type="NCBIfam" id="TIGR03348">
    <property type="entry name" value="VI_IcmF"/>
    <property type="match status" value="1"/>
</dbReference>
<dbReference type="InterPro" id="IPR027417">
    <property type="entry name" value="P-loop_NTPase"/>
</dbReference>
<gene>
    <name evidence="6" type="ORF">HNP46_005841</name>
</gene>